<dbReference type="PANTHER" id="PTHR46796">
    <property type="entry name" value="HTH-TYPE TRANSCRIPTIONAL ACTIVATOR RHAS-RELATED"/>
    <property type="match status" value="1"/>
</dbReference>
<feature type="region of interest" description="Disordered" evidence="4">
    <location>
        <begin position="343"/>
        <end position="365"/>
    </location>
</feature>
<dbReference type="InterPro" id="IPR018062">
    <property type="entry name" value="HTH_AraC-typ_CS"/>
</dbReference>
<dbReference type="Gene3D" id="1.10.10.60">
    <property type="entry name" value="Homeodomain-like"/>
    <property type="match status" value="1"/>
</dbReference>
<dbReference type="SMART" id="SM00342">
    <property type="entry name" value="HTH_ARAC"/>
    <property type="match status" value="1"/>
</dbReference>
<organism evidence="6 7">
    <name type="scientific">Bradyrhizobium elkanii</name>
    <dbReference type="NCBI Taxonomy" id="29448"/>
    <lineage>
        <taxon>Bacteria</taxon>
        <taxon>Pseudomonadati</taxon>
        <taxon>Pseudomonadota</taxon>
        <taxon>Alphaproteobacteria</taxon>
        <taxon>Hyphomicrobiales</taxon>
        <taxon>Nitrobacteraceae</taxon>
        <taxon>Bradyrhizobium</taxon>
    </lineage>
</organism>
<keyword evidence="1" id="KW-0805">Transcription regulation</keyword>
<feature type="compositionally biased region" description="Basic and acidic residues" evidence="4">
    <location>
        <begin position="343"/>
        <end position="354"/>
    </location>
</feature>
<dbReference type="PROSITE" id="PS00041">
    <property type="entry name" value="HTH_ARAC_FAMILY_1"/>
    <property type="match status" value="1"/>
</dbReference>
<evidence type="ECO:0000256" key="3">
    <source>
        <dbReference type="ARBA" id="ARBA00023163"/>
    </source>
</evidence>
<accession>A0ABV4F7V1</accession>
<keyword evidence="3" id="KW-0804">Transcription</keyword>
<reference evidence="6 7" key="1">
    <citation type="submission" date="2024-07" db="EMBL/GenBank/DDBJ databases">
        <title>Genomic Encyclopedia of Type Strains, Phase V (KMG-V): Genome sequencing to study the core and pangenomes of soil and plant-associated prokaryotes.</title>
        <authorList>
            <person name="Whitman W."/>
        </authorList>
    </citation>
    <scope>NUCLEOTIDE SEQUENCE [LARGE SCALE GENOMIC DNA]</scope>
    <source>
        <strain evidence="6 7">USDA 415</strain>
    </source>
</reference>
<dbReference type="PANTHER" id="PTHR46796:SF12">
    <property type="entry name" value="HTH-TYPE DNA-BINDING TRANSCRIPTIONAL ACTIVATOR EUTR"/>
    <property type="match status" value="1"/>
</dbReference>
<dbReference type="InterPro" id="IPR009057">
    <property type="entry name" value="Homeodomain-like_sf"/>
</dbReference>
<keyword evidence="2" id="KW-0238">DNA-binding</keyword>
<evidence type="ECO:0000256" key="4">
    <source>
        <dbReference type="SAM" id="MobiDB-lite"/>
    </source>
</evidence>
<gene>
    <name evidence="6" type="ORF">ABIF29_006349</name>
</gene>
<sequence length="365" mass="40414">MDFEQGRFGLHTGRLEVRIDRGAFDLRIVRVVLTTRFTAFERRPITGFDQLSQAIVGTRAEIVQIEPGKLRGEVLHAEIAGLPINVATFNLGLRSKGGSNKERITIGVLAESAGRVTRASYESRPGDVLVTPPGSEYENRYYGGASILTVMPSAAELEFALGCDARLGAPSRWARSHFKANSGTVHLIIPRLRLLLARLDAGDLTLTAHAAEFWRRAIIEALTASIMEREPAERDGPLPSALKTVRQVEDYLAAQDEGPIHISHICNRLRISRRSLHRAFHEALGIGPISYLRSQRLCAVHAALRSSPPDKATIGDIAIQHGFLNVGRFAQYYRELFGELPSETRRGDGDDRRRWSQPPLDMLSA</sequence>
<dbReference type="EMBL" id="JBGBZA010000002">
    <property type="protein sequence ID" value="MEY9319550.1"/>
    <property type="molecule type" value="Genomic_DNA"/>
</dbReference>
<proteinExistence type="predicted"/>
<feature type="domain" description="HTH araC/xylS-type" evidence="5">
    <location>
        <begin position="246"/>
        <end position="347"/>
    </location>
</feature>
<dbReference type="PROSITE" id="PS01124">
    <property type="entry name" value="HTH_ARAC_FAMILY_2"/>
    <property type="match status" value="1"/>
</dbReference>
<comment type="caution">
    <text evidence="6">The sequence shown here is derived from an EMBL/GenBank/DDBJ whole genome shotgun (WGS) entry which is preliminary data.</text>
</comment>
<dbReference type="RefSeq" id="WP_253623326.1">
    <property type="nucleotide sequence ID" value="NZ_CP126026.1"/>
</dbReference>
<protein>
    <submittedName>
        <fullName evidence="6">AraC-like DNA-binding protein</fullName>
    </submittedName>
</protein>
<evidence type="ECO:0000313" key="6">
    <source>
        <dbReference type="EMBL" id="MEY9319550.1"/>
    </source>
</evidence>
<dbReference type="InterPro" id="IPR018060">
    <property type="entry name" value="HTH_AraC"/>
</dbReference>
<name>A0ABV4F7V1_BRAEL</name>
<dbReference type="Proteomes" id="UP001565471">
    <property type="component" value="Unassembled WGS sequence"/>
</dbReference>
<evidence type="ECO:0000259" key="5">
    <source>
        <dbReference type="PROSITE" id="PS01124"/>
    </source>
</evidence>
<dbReference type="InterPro" id="IPR050204">
    <property type="entry name" value="AraC_XylS_family_regulators"/>
</dbReference>
<keyword evidence="7" id="KW-1185">Reference proteome</keyword>
<evidence type="ECO:0000313" key="7">
    <source>
        <dbReference type="Proteomes" id="UP001565471"/>
    </source>
</evidence>
<dbReference type="SUPFAM" id="SSF46689">
    <property type="entry name" value="Homeodomain-like"/>
    <property type="match status" value="2"/>
</dbReference>
<evidence type="ECO:0000256" key="2">
    <source>
        <dbReference type="ARBA" id="ARBA00023125"/>
    </source>
</evidence>
<evidence type="ECO:0000256" key="1">
    <source>
        <dbReference type="ARBA" id="ARBA00023015"/>
    </source>
</evidence>
<dbReference type="Pfam" id="PF12833">
    <property type="entry name" value="HTH_18"/>
    <property type="match status" value="1"/>
</dbReference>